<reference evidence="10 11" key="1">
    <citation type="submission" date="2018-12" db="EMBL/GenBank/DDBJ databases">
        <title>Alloscrdovia theropitheci sp. nov: a novel taxon from the feces of the bleeding-herat monkey (Theropithecus geleda).</title>
        <authorList>
            <person name="Modesto M."/>
        </authorList>
    </citation>
    <scope>NUCLEOTIDE SEQUENCE [LARGE SCALE GENOMIC DNA]</scope>
    <source>
        <strain evidence="10 11">GLDI4/2</strain>
    </source>
</reference>
<dbReference type="InterPro" id="IPR004568">
    <property type="entry name" value="Ppantetheine-prot_Trfase_dom"/>
</dbReference>
<evidence type="ECO:0000256" key="7">
    <source>
        <dbReference type="ARBA" id="ARBA00023160"/>
    </source>
</evidence>
<dbReference type="Gene3D" id="3.90.470.20">
    <property type="entry name" value="4'-phosphopantetheinyl transferase domain"/>
    <property type="match status" value="1"/>
</dbReference>
<comment type="cofactor">
    <cofactor evidence="8">
        <name>Mg(2+)</name>
        <dbReference type="ChEBI" id="CHEBI:18420"/>
    </cofactor>
</comment>
<dbReference type="SUPFAM" id="SSF56214">
    <property type="entry name" value="4'-phosphopantetheinyl transferase"/>
    <property type="match status" value="1"/>
</dbReference>
<evidence type="ECO:0000313" key="11">
    <source>
        <dbReference type="Proteomes" id="UP000291289"/>
    </source>
</evidence>
<keyword evidence="7 8" id="KW-0275">Fatty acid biosynthesis</keyword>
<evidence type="ECO:0000256" key="1">
    <source>
        <dbReference type="ARBA" id="ARBA00022516"/>
    </source>
</evidence>
<dbReference type="InterPro" id="IPR008278">
    <property type="entry name" value="4-PPantetheinyl_Trfase_dom"/>
</dbReference>
<keyword evidence="3 8" id="KW-0479">Metal-binding</keyword>
<dbReference type="GO" id="GO:0006633">
    <property type="term" value="P:fatty acid biosynthetic process"/>
    <property type="evidence" value="ECO:0007669"/>
    <property type="project" value="UniProtKB-UniRule"/>
</dbReference>
<keyword evidence="1 8" id="KW-0444">Lipid biosynthesis</keyword>
<feature type="domain" description="4'-phosphopantetheinyl transferase" evidence="9">
    <location>
        <begin position="4"/>
        <end position="109"/>
    </location>
</feature>
<evidence type="ECO:0000256" key="2">
    <source>
        <dbReference type="ARBA" id="ARBA00022679"/>
    </source>
</evidence>
<keyword evidence="5 8" id="KW-0460">Magnesium</keyword>
<organism evidence="10 11">
    <name type="scientific">Alloscardovia theropitheci</name>
    <dbReference type="NCBI Taxonomy" id="2496842"/>
    <lineage>
        <taxon>Bacteria</taxon>
        <taxon>Bacillati</taxon>
        <taxon>Actinomycetota</taxon>
        <taxon>Actinomycetes</taxon>
        <taxon>Bifidobacteriales</taxon>
        <taxon>Bifidobacteriaceae</taxon>
        <taxon>Alloscardovia</taxon>
    </lineage>
</organism>
<comment type="function">
    <text evidence="8">Transfers the 4'-phosphopantetheine moiety from coenzyme A to a Ser of acyl-carrier-protein.</text>
</comment>
<dbReference type="NCBIfam" id="TIGR00556">
    <property type="entry name" value="pantethn_trn"/>
    <property type="match status" value="1"/>
</dbReference>
<sequence>MAGMGHDVVDYLQFEEQLNLAGSRFERLFSRREIAQCHARSAESGDSYAQHLAARWAGKEAFLKAWSHALAPSCDMPYAIEYFPWESIEIMSDAVHRPSLIISDDVVKRVYDSVGNDVRFHISLSHDGTVASAVVIIERSV</sequence>
<comment type="subcellular location">
    <subcellularLocation>
        <location evidence="8">Cytoplasm</location>
    </subcellularLocation>
</comment>
<name>A0A4R0QQ92_9BIFI</name>
<evidence type="ECO:0000256" key="3">
    <source>
        <dbReference type="ARBA" id="ARBA00022723"/>
    </source>
</evidence>
<dbReference type="InterPro" id="IPR037143">
    <property type="entry name" value="4-PPantetheinyl_Trfase_dom_sf"/>
</dbReference>
<protein>
    <recommendedName>
        <fullName evidence="8">Holo-[acyl-carrier-protein] synthase</fullName>
        <shortName evidence="8">Holo-ACP synthase</shortName>
        <ecNumber evidence="8">2.7.8.7</ecNumber>
    </recommendedName>
    <alternativeName>
        <fullName evidence="8">4'-phosphopantetheinyl transferase AcpS</fullName>
    </alternativeName>
</protein>
<comment type="caution">
    <text evidence="10">The sequence shown here is derived from an EMBL/GenBank/DDBJ whole genome shotgun (WGS) entry which is preliminary data.</text>
</comment>
<keyword evidence="2 8" id="KW-0808">Transferase</keyword>
<evidence type="ECO:0000313" key="10">
    <source>
        <dbReference type="EMBL" id="TCD54454.1"/>
    </source>
</evidence>
<dbReference type="InterPro" id="IPR002582">
    <property type="entry name" value="ACPS"/>
</dbReference>
<accession>A0A4R0QQ92</accession>
<evidence type="ECO:0000256" key="6">
    <source>
        <dbReference type="ARBA" id="ARBA00023098"/>
    </source>
</evidence>
<proteinExistence type="inferred from homology"/>
<dbReference type="EMBL" id="RXLP01000017">
    <property type="protein sequence ID" value="TCD54454.1"/>
    <property type="molecule type" value="Genomic_DNA"/>
</dbReference>
<dbReference type="GO" id="GO:0008897">
    <property type="term" value="F:holo-[acyl-carrier-protein] synthase activity"/>
    <property type="evidence" value="ECO:0007669"/>
    <property type="project" value="UniProtKB-UniRule"/>
</dbReference>
<keyword evidence="8" id="KW-0963">Cytoplasm</keyword>
<dbReference type="GO" id="GO:0000287">
    <property type="term" value="F:magnesium ion binding"/>
    <property type="evidence" value="ECO:0007669"/>
    <property type="project" value="UniProtKB-UniRule"/>
</dbReference>
<comment type="catalytic activity">
    <reaction evidence="8">
        <text>apo-[ACP] + CoA = holo-[ACP] + adenosine 3',5'-bisphosphate + H(+)</text>
        <dbReference type="Rhea" id="RHEA:12068"/>
        <dbReference type="Rhea" id="RHEA-COMP:9685"/>
        <dbReference type="Rhea" id="RHEA-COMP:9690"/>
        <dbReference type="ChEBI" id="CHEBI:15378"/>
        <dbReference type="ChEBI" id="CHEBI:29999"/>
        <dbReference type="ChEBI" id="CHEBI:57287"/>
        <dbReference type="ChEBI" id="CHEBI:58343"/>
        <dbReference type="ChEBI" id="CHEBI:64479"/>
        <dbReference type="EC" id="2.7.8.7"/>
    </reaction>
</comment>
<keyword evidence="6 8" id="KW-0443">Lipid metabolism</keyword>
<keyword evidence="11" id="KW-1185">Reference proteome</keyword>
<dbReference type="AlphaFoldDB" id="A0A4R0QQ92"/>
<dbReference type="HAMAP" id="MF_00101">
    <property type="entry name" value="AcpS"/>
    <property type="match status" value="1"/>
</dbReference>
<gene>
    <name evidence="8" type="primary">acpS</name>
    <name evidence="10" type="ORF">EJ419_03410</name>
</gene>
<dbReference type="Proteomes" id="UP000291289">
    <property type="component" value="Unassembled WGS sequence"/>
</dbReference>
<evidence type="ECO:0000256" key="5">
    <source>
        <dbReference type="ARBA" id="ARBA00022842"/>
    </source>
</evidence>
<comment type="similarity">
    <text evidence="8">Belongs to the P-Pant transferase superfamily. AcpS family.</text>
</comment>
<feature type="binding site" evidence="8">
    <location>
        <position position="7"/>
    </location>
    <ligand>
        <name>Mg(2+)</name>
        <dbReference type="ChEBI" id="CHEBI:18420"/>
    </ligand>
</feature>
<dbReference type="OrthoDB" id="517356at2"/>
<dbReference type="GO" id="GO:0005737">
    <property type="term" value="C:cytoplasm"/>
    <property type="evidence" value="ECO:0007669"/>
    <property type="project" value="UniProtKB-SubCell"/>
</dbReference>
<evidence type="ECO:0000256" key="4">
    <source>
        <dbReference type="ARBA" id="ARBA00022832"/>
    </source>
</evidence>
<keyword evidence="4 8" id="KW-0276">Fatty acid metabolism</keyword>
<evidence type="ECO:0000259" key="9">
    <source>
        <dbReference type="Pfam" id="PF01648"/>
    </source>
</evidence>
<evidence type="ECO:0000256" key="8">
    <source>
        <dbReference type="HAMAP-Rule" id="MF_00101"/>
    </source>
</evidence>
<dbReference type="Pfam" id="PF01648">
    <property type="entry name" value="ACPS"/>
    <property type="match status" value="1"/>
</dbReference>
<dbReference type="EC" id="2.7.8.7" evidence="8"/>
<feature type="binding site" evidence="8">
    <location>
        <position position="60"/>
    </location>
    <ligand>
        <name>Mg(2+)</name>
        <dbReference type="ChEBI" id="CHEBI:18420"/>
    </ligand>
</feature>